<evidence type="ECO:0000313" key="2">
    <source>
        <dbReference type="Proteomes" id="UP001629367"/>
    </source>
</evidence>
<sequence>MGYADAIRPIRNRMRKFEYASVLQQISAYLQVDAGGNDKHAPRLPWVAERLALWTLRDKPHLYGRVPMQLPDLIRCMNEAWNAMDTAIEWARQGNPIDLFVRSVLLAQAPHQTAVGFGAFARQIDLLNRLDPASRLSRALEASVGMATNDYLQLAVFFWFRDEGRIHEVFERSYWQVLTNAFGPSNLHSFLKTIFKSRESVCNEMGQADEDEWFQPNLLYRYPFVVHDRHPFFWGAPTLRRHFEYAFSDIVGRSEDPKVRQPFEDAFESYVGESLQRSGAEVLAENEVRLRFSVQGPCCDFALVEGDTIVLFEVKNKALAHTLPASASVRTYRSKLSATLVKAAAQLDNVDSHVLLTSGCEDMQVHQVVVTYGDLMLGSASFLFEGKSESDAPIVLSIDQLDRLIEAVRLKQCSFSAFFCDHRQRQAEPATRFFAPAQLLEHPPYRLTSNPRHIADIFNPLFEQLSRRLGADIDGGDSPIRIELPSEGPRICESA</sequence>
<evidence type="ECO:0000313" key="1">
    <source>
        <dbReference type="EMBL" id="MFM0597268.1"/>
    </source>
</evidence>
<keyword evidence="2" id="KW-1185">Reference proteome</keyword>
<dbReference type="RefSeq" id="WP_408217934.1">
    <property type="nucleotide sequence ID" value="NZ_JAQQBZ010000029.1"/>
</dbReference>
<reference evidence="1 2" key="1">
    <citation type="journal article" date="2024" name="Chem. Sci.">
        <title>Discovery of megapolipeptins by genome mining of a Burkholderiales bacteria collection.</title>
        <authorList>
            <person name="Paulo B.S."/>
            <person name="Recchia M.J.J."/>
            <person name="Lee S."/>
            <person name="Fergusson C.H."/>
            <person name="Romanowski S.B."/>
            <person name="Hernandez A."/>
            <person name="Krull N."/>
            <person name="Liu D.Y."/>
            <person name="Cavanagh H."/>
            <person name="Bos A."/>
            <person name="Gray C.A."/>
            <person name="Murphy B.T."/>
            <person name="Linington R.G."/>
            <person name="Eustaquio A.S."/>
        </authorList>
    </citation>
    <scope>NUCLEOTIDE SEQUENCE [LARGE SCALE GENOMIC DNA]</scope>
    <source>
        <strain evidence="1 2">RL17-335-BIF-A</strain>
    </source>
</reference>
<dbReference type="EMBL" id="JAQQBZ010000029">
    <property type="protein sequence ID" value="MFM0597268.1"/>
    <property type="molecule type" value="Genomic_DNA"/>
</dbReference>
<proteinExistence type="predicted"/>
<comment type="caution">
    <text evidence="1">The sequence shown here is derived from an EMBL/GenBank/DDBJ whole genome shotgun (WGS) entry which is preliminary data.</text>
</comment>
<protein>
    <recommendedName>
        <fullName evidence="3">Nuclease-related domain-containing protein</fullName>
    </recommendedName>
</protein>
<evidence type="ECO:0008006" key="3">
    <source>
        <dbReference type="Google" id="ProtNLM"/>
    </source>
</evidence>
<accession>A0ABW9DII5</accession>
<name>A0ABW9DII5_9BURK</name>
<gene>
    <name evidence="1" type="ORF">PQQ68_29970</name>
</gene>
<dbReference type="Proteomes" id="UP001629367">
    <property type="component" value="Unassembled WGS sequence"/>
</dbReference>
<organism evidence="1 2">
    <name type="scientific">Paraburkholderia dilworthii</name>
    <dbReference type="NCBI Taxonomy" id="948106"/>
    <lineage>
        <taxon>Bacteria</taxon>
        <taxon>Pseudomonadati</taxon>
        <taxon>Pseudomonadota</taxon>
        <taxon>Betaproteobacteria</taxon>
        <taxon>Burkholderiales</taxon>
        <taxon>Burkholderiaceae</taxon>
        <taxon>Paraburkholderia</taxon>
    </lineage>
</organism>